<evidence type="ECO:0000313" key="2">
    <source>
        <dbReference type="Proteomes" id="UP001139054"/>
    </source>
</evidence>
<organism evidence="1 2">
    <name type="scientific">Bradyrhizobium zhengyangense</name>
    <dbReference type="NCBI Taxonomy" id="2911009"/>
    <lineage>
        <taxon>Bacteria</taxon>
        <taxon>Pseudomonadati</taxon>
        <taxon>Pseudomonadota</taxon>
        <taxon>Alphaproteobacteria</taxon>
        <taxon>Hyphomicrobiales</taxon>
        <taxon>Nitrobacteraceae</taxon>
        <taxon>Bradyrhizobium</taxon>
    </lineage>
</organism>
<dbReference type="RefSeq" id="WP_237892134.1">
    <property type="nucleotide sequence ID" value="NZ_JAKLTY010000058.1"/>
</dbReference>
<name>A0A9X1RKD6_9BRAD</name>
<reference evidence="1" key="1">
    <citation type="submission" date="2022-01" db="EMBL/GenBank/DDBJ databases">
        <title>Genome sequnece data of strain Bradyrhizobium sp. nov.</title>
        <authorList>
            <person name="Zhang J."/>
        </authorList>
    </citation>
    <scope>NUCLEOTIDE SEQUENCE</scope>
    <source>
        <strain evidence="1">WYCCWR 13023</strain>
    </source>
</reference>
<protein>
    <submittedName>
        <fullName evidence="1">Uncharacterized protein</fullName>
    </submittedName>
</protein>
<comment type="caution">
    <text evidence="1">The sequence shown here is derived from an EMBL/GenBank/DDBJ whole genome shotgun (WGS) entry which is preliminary data.</text>
</comment>
<gene>
    <name evidence="1" type="ORF">L6654_41385</name>
</gene>
<dbReference type="EMBL" id="JAKLTY010000058">
    <property type="protein sequence ID" value="MCG2633018.1"/>
    <property type="molecule type" value="Genomic_DNA"/>
</dbReference>
<dbReference type="Proteomes" id="UP001139054">
    <property type="component" value="Unassembled WGS sequence"/>
</dbReference>
<evidence type="ECO:0000313" key="1">
    <source>
        <dbReference type="EMBL" id="MCG2633018.1"/>
    </source>
</evidence>
<proteinExistence type="predicted"/>
<sequence>MLCHPDKPETWLRCRPLFIAHDLARSRDHSTAVVGGIGPFEPPLIGVVEARELTQGLYGHARASALAEVDRLYNCNGLIIADLSHDPSYAEVLYGTFGPPRGRTANYAVR</sequence>
<dbReference type="AlphaFoldDB" id="A0A9X1RKD6"/>
<accession>A0A9X1RKD6</accession>